<dbReference type="Proteomes" id="UP000598146">
    <property type="component" value="Unassembled WGS sequence"/>
</dbReference>
<gene>
    <name evidence="1" type="ORF">I4J89_31505</name>
</gene>
<comment type="caution">
    <text evidence="1">The sequence shown here is derived from an EMBL/GenBank/DDBJ whole genome shotgun (WGS) entry which is preliminary data.</text>
</comment>
<evidence type="ECO:0008006" key="3">
    <source>
        <dbReference type="Google" id="ProtNLM"/>
    </source>
</evidence>
<accession>A0A931CH13</accession>
<protein>
    <recommendedName>
        <fullName evidence="3">Lipoprotein</fullName>
    </recommendedName>
</protein>
<evidence type="ECO:0000313" key="2">
    <source>
        <dbReference type="Proteomes" id="UP000598146"/>
    </source>
</evidence>
<dbReference type="PROSITE" id="PS51257">
    <property type="entry name" value="PROKAR_LIPOPROTEIN"/>
    <property type="match status" value="1"/>
</dbReference>
<name>A0A931CH13_9ACTN</name>
<proteinExistence type="predicted"/>
<sequence>MVAAQRLVGIALVAALLGGCGADEYRLDELESADATPPPAVLEQQMSQGRAALARYEEAVAGAGERARFVPVGELTGQLGEWEPANGDHKRSLHAGRVVAVADLPAAPRSAGMVLWDSGAEQSFPLISASQALDELAMEHTEVCPDCEALEVTGARLTTAPVRTTRGAAKVPAWEYTLRGSAVRFTRPAVGASVSVKITPPSWDPYHAPVGLAIESATTKAGSRELTVSFTGAVGPASEPCGADYTGRALESANAVVVIVLTRPHAAEEMCRAIGAPRTATVALDRPLGERAVLEVQQGLPVAVTITA</sequence>
<reference evidence="1" key="1">
    <citation type="submission" date="2020-11" db="EMBL/GenBank/DDBJ databases">
        <title>Isolation and identification of active actinomycetes.</title>
        <authorList>
            <person name="Sun X."/>
        </authorList>
    </citation>
    <scope>NUCLEOTIDE SEQUENCE</scope>
    <source>
        <strain evidence="1">NEAU-A11</strain>
    </source>
</reference>
<keyword evidence="2" id="KW-1185">Reference proteome</keyword>
<dbReference type="EMBL" id="JADQTO010000017">
    <property type="protein sequence ID" value="MBG0565983.1"/>
    <property type="molecule type" value="Genomic_DNA"/>
</dbReference>
<dbReference type="AlphaFoldDB" id="A0A931CH13"/>
<organism evidence="1 2">
    <name type="scientific">Actinoplanes aureus</name>
    <dbReference type="NCBI Taxonomy" id="2792083"/>
    <lineage>
        <taxon>Bacteria</taxon>
        <taxon>Bacillati</taxon>
        <taxon>Actinomycetota</taxon>
        <taxon>Actinomycetes</taxon>
        <taxon>Micromonosporales</taxon>
        <taxon>Micromonosporaceae</taxon>
        <taxon>Actinoplanes</taxon>
    </lineage>
</organism>
<dbReference type="RefSeq" id="WP_196417743.1">
    <property type="nucleotide sequence ID" value="NZ_JADQTO010000017.1"/>
</dbReference>
<evidence type="ECO:0000313" key="1">
    <source>
        <dbReference type="EMBL" id="MBG0565983.1"/>
    </source>
</evidence>